<reference evidence="2" key="1">
    <citation type="submission" date="2020-07" db="EMBL/GenBank/DDBJ databases">
        <title>Clarias magur genome sequencing, assembly and annotation.</title>
        <authorList>
            <person name="Kushwaha B."/>
            <person name="Kumar R."/>
            <person name="Das P."/>
            <person name="Joshi C.G."/>
            <person name="Kumar D."/>
            <person name="Nagpure N.S."/>
            <person name="Pandey M."/>
            <person name="Agarwal S."/>
            <person name="Srivastava S."/>
            <person name="Singh M."/>
            <person name="Sahoo L."/>
            <person name="Jayasankar P."/>
            <person name="Meher P.K."/>
            <person name="Koringa P.G."/>
            <person name="Iquebal M.A."/>
            <person name="Das S.P."/>
            <person name="Bit A."/>
            <person name="Patnaik S."/>
            <person name="Patel N."/>
            <person name="Shah T.M."/>
            <person name="Hinsu A."/>
            <person name="Jena J.K."/>
        </authorList>
    </citation>
    <scope>NUCLEOTIDE SEQUENCE</scope>
    <source>
        <strain evidence="2">CIFAMagur01</strain>
        <tissue evidence="2">Testis</tissue>
    </source>
</reference>
<organism evidence="2 3">
    <name type="scientific">Clarias magur</name>
    <name type="common">Asian catfish</name>
    <name type="synonym">Macropteronotus magur</name>
    <dbReference type="NCBI Taxonomy" id="1594786"/>
    <lineage>
        <taxon>Eukaryota</taxon>
        <taxon>Metazoa</taxon>
        <taxon>Chordata</taxon>
        <taxon>Craniata</taxon>
        <taxon>Vertebrata</taxon>
        <taxon>Euteleostomi</taxon>
        <taxon>Actinopterygii</taxon>
        <taxon>Neopterygii</taxon>
        <taxon>Teleostei</taxon>
        <taxon>Ostariophysi</taxon>
        <taxon>Siluriformes</taxon>
        <taxon>Clariidae</taxon>
        <taxon>Clarias</taxon>
    </lineage>
</organism>
<keyword evidence="1" id="KW-0472">Membrane</keyword>
<evidence type="ECO:0000313" key="2">
    <source>
        <dbReference type="EMBL" id="KAF5900178.1"/>
    </source>
</evidence>
<evidence type="ECO:0000256" key="1">
    <source>
        <dbReference type="SAM" id="Phobius"/>
    </source>
</evidence>
<dbReference type="AlphaFoldDB" id="A0A8J4U5D7"/>
<protein>
    <submittedName>
        <fullName evidence="2">Ceramide-1-phosphate transfer protein-like</fullName>
    </submittedName>
</protein>
<evidence type="ECO:0000313" key="3">
    <source>
        <dbReference type="Proteomes" id="UP000727407"/>
    </source>
</evidence>
<name>A0A8J4U5D7_CLAMG</name>
<dbReference type="Proteomes" id="UP000727407">
    <property type="component" value="Unassembled WGS sequence"/>
</dbReference>
<comment type="caution">
    <text evidence="2">The sequence shown here is derived from an EMBL/GenBank/DDBJ whole genome shotgun (WGS) entry which is preliminary data.</text>
</comment>
<feature type="transmembrane region" description="Helical" evidence="1">
    <location>
        <begin position="7"/>
        <end position="25"/>
    </location>
</feature>
<dbReference type="OrthoDB" id="116883at2759"/>
<keyword evidence="3" id="KW-1185">Reference proteome</keyword>
<proteinExistence type="predicted"/>
<dbReference type="EMBL" id="QNUK01000143">
    <property type="protein sequence ID" value="KAF5900178.1"/>
    <property type="molecule type" value="Genomic_DNA"/>
</dbReference>
<gene>
    <name evidence="2" type="ORF">DAT39_010091</name>
</gene>
<feature type="non-terminal residue" evidence="2">
    <location>
        <position position="101"/>
    </location>
</feature>
<keyword evidence="1" id="KW-1133">Transmembrane helix</keyword>
<keyword evidence="1" id="KW-0812">Transmembrane</keyword>
<sequence length="101" mass="11321">MGVKGRAALAIIFIVVLLFSLWLYGNLDHCWDHCINNSIKTDQSISLHGNNTTSQEVTSQLKVCPGQKFQVSYLMMHLQAAPVSTDDVLLEPYLASWEELI</sequence>
<accession>A0A8J4U5D7</accession>